<dbReference type="VEuPathDB" id="TrichDB:TVAGG3_0059230"/>
<dbReference type="RefSeq" id="XP_001579286.1">
    <property type="nucleotide sequence ID" value="XM_001579236.1"/>
</dbReference>
<dbReference type="AlphaFoldDB" id="A2DMS9"/>
<dbReference type="Proteomes" id="UP000001542">
    <property type="component" value="Unassembled WGS sequence"/>
</dbReference>
<dbReference type="EMBL" id="DS113220">
    <property type="protein sequence ID" value="EAY18300.1"/>
    <property type="molecule type" value="Genomic_DNA"/>
</dbReference>
<evidence type="ECO:0000313" key="2">
    <source>
        <dbReference type="Proteomes" id="UP000001542"/>
    </source>
</evidence>
<dbReference type="VEuPathDB" id="TrichDB:TVAG_254120"/>
<sequence>MLSLFIGNILPYAPISVTTRNYTTIDNFDDLFKAMRDHFGTNNLTKKDFIRVTNSSAAKSGESSRLPVDCIARDPITFYNERFVTSPTNEPETEHYFTIDFLTSKVHLINYTLLYITKMRFMVHYEVLGEVMENHWEQIDYRAVTRQEVKPFTVKGKQYYAYSFPTTASKNYSRFRFKNLGLNEGEGVSTKNGNYTATTAKLLLYGTLYPGKIKYSPIKLKRKEQMMFNFAMFSSL</sequence>
<reference evidence="1" key="2">
    <citation type="journal article" date="2007" name="Science">
        <title>Draft genome sequence of the sexually transmitted pathogen Trichomonas vaginalis.</title>
        <authorList>
            <person name="Carlton J.M."/>
            <person name="Hirt R.P."/>
            <person name="Silva J.C."/>
            <person name="Delcher A.L."/>
            <person name="Schatz M."/>
            <person name="Zhao Q."/>
            <person name="Wortman J.R."/>
            <person name="Bidwell S.L."/>
            <person name="Alsmark U.C.M."/>
            <person name="Besteiro S."/>
            <person name="Sicheritz-Ponten T."/>
            <person name="Noel C.J."/>
            <person name="Dacks J.B."/>
            <person name="Foster P.G."/>
            <person name="Simillion C."/>
            <person name="Van de Peer Y."/>
            <person name="Miranda-Saavedra D."/>
            <person name="Barton G.J."/>
            <person name="Westrop G.D."/>
            <person name="Mueller S."/>
            <person name="Dessi D."/>
            <person name="Fiori P.L."/>
            <person name="Ren Q."/>
            <person name="Paulsen I."/>
            <person name="Zhang H."/>
            <person name="Bastida-Corcuera F.D."/>
            <person name="Simoes-Barbosa A."/>
            <person name="Brown M.T."/>
            <person name="Hayes R.D."/>
            <person name="Mukherjee M."/>
            <person name="Okumura C.Y."/>
            <person name="Schneider R."/>
            <person name="Smith A.J."/>
            <person name="Vanacova S."/>
            <person name="Villalvazo M."/>
            <person name="Haas B.J."/>
            <person name="Pertea M."/>
            <person name="Feldblyum T.V."/>
            <person name="Utterback T.R."/>
            <person name="Shu C.L."/>
            <person name="Osoegawa K."/>
            <person name="de Jong P.J."/>
            <person name="Hrdy I."/>
            <person name="Horvathova L."/>
            <person name="Zubacova Z."/>
            <person name="Dolezal P."/>
            <person name="Malik S.B."/>
            <person name="Logsdon J.M. Jr."/>
            <person name="Henze K."/>
            <person name="Gupta A."/>
            <person name="Wang C.C."/>
            <person name="Dunne R.L."/>
            <person name="Upcroft J.A."/>
            <person name="Upcroft P."/>
            <person name="White O."/>
            <person name="Salzberg S.L."/>
            <person name="Tang P."/>
            <person name="Chiu C.-H."/>
            <person name="Lee Y.-S."/>
            <person name="Embley T.M."/>
            <person name="Coombs G.H."/>
            <person name="Mottram J.C."/>
            <person name="Tachezy J."/>
            <person name="Fraser-Liggett C.M."/>
            <person name="Johnson P.J."/>
        </authorList>
    </citation>
    <scope>NUCLEOTIDE SEQUENCE [LARGE SCALE GENOMIC DNA]</scope>
    <source>
        <strain evidence="1">G3</strain>
    </source>
</reference>
<dbReference type="InParanoid" id="A2DMS9"/>
<organism evidence="1 2">
    <name type="scientific">Trichomonas vaginalis (strain ATCC PRA-98 / G3)</name>
    <dbReference type="NCBI Taxonomy" id="412133"/>
    <lineage>
        <taxon>Eukaryota</taxon>
        <taxon>Metamonada</taxon>
        <taxon>Parabasalia</taxon>
        <taxon>Trichomonadida</taxon>
        <taxon>Trichomonadidae</taxon>
        <taxon>Trichomonas</taxon>
    </lineage>
</organism>
<accession>A2DMS9</accession>
<reference evidence="1" key="1">
    <citation type="submission" date="2006-10" db="EMBL/GenBank/DDBJ databases">
        <authorList>
            <person name="Amadeo P."/>
            <person name="Zhao Q."/>
            <person name="Wortman J."/>
            <person name="Fraser-Liggett C."/>
            <person name="Carlton J."/>
        </authorList>
    </citation>
    <scope>NUCLEOTIDE SEQUENCE</scope>
    <source>
        <strain evidence="1">G3</strain>
    </source>
</reference>
<name>A2DMS9_TRIV3</name>
<gene>
    <name evidence="1" type="ORF">TVAG_254120</name>
</gene>
<proteinExistence type="predicted"/>
<keyword evidence="2" id="KW-1185">Reference proteome</keyword>
<evidence type="ECO:0000313" key="1">
    <source>
        <dbReference type="EMBL" id="EAY18300.1"/>
    </source>
</evidence>
<dbReference type="KEGG" id="tva:5463806"/>
<protein>
    <submittedName>
        <fullName evidence="1">Uncharacterized protein</fullName>
    </submittedName>
</protein>